<gene>
    <name evidence="3" type="ordered locus">Dd703_3141</name>
</gene>
<reference evidence="3" key="1">
    <citation type="submission" date="2009-06" db="EMBL/GenBank/DDBJ databases">
        <title>Complete sequence of Dickeya dadantii Ech703.</title>
        <authorList>
            <consortium name="US DOE Joint Genome Institute"/>
            <person name="Lucas S."/>
            <person name="Copeland A."/>
            <person name="Lapidus A."/>
            <person name="Glavina del Rio T."/>
            <person name="Dalin E."/>
            <person name="Tice H."/>
            <person name="Bruce D."/>
            <person name="Goodwin L."/>
            <person name="Pitluck S."/>
            <person name="Chertkov O."/>
            <person name="Brettin T."/>
            <person name="Detter J.C."/>
            <person name="Han C."/>
            <person name="Larimer F."/>
            <person name="Land M."/>
            <person name="Hauser L."/>
            <person name="Kyrpides N."/>
            <person name="Mikhailova N."/>
            <person name="Balakrishnan V."/>
            <person name="Glasner J."/>
            <person name="Perna N.T."/>
        </authorList>
    </citation>
    <scope>NUCLEOTIDE SEQUENCE [LARGE SCALE GENOMIC DNA]</scope>
    <source>
        <strain evidence="3">Ech703</strain>
    </source>
</reference>
<dbReference type="AlphaFoldDB" id="C6CCR2"/>
<dbReference type="eggNOG" id="COG0614">
    <property type="taxonomic scope" value="Bacteria"/>
</dbReference>
<dbReference type="PANTHER" id="PTHR30535">
    <property type="entry name" value="VITAMIN B12-BINDING PROTEIN"/>
    <property type="match status" value="1"/>
</dbReference>
<organism evidence="3 4">
    <name type="scientific">Musicola paradisiaca (strain Ech703)</name>
    <name type="common">Dickeya paradisiaca</name>
    <name type="synonym">Dickeya dadantii</name>
    <dbReference type="NCBI Taxonomy" id="579405"/>
    <lineage>
        <taxon>Bacteria</taxon>
        <taxon>Pseudomonadati</taxon>
        <taxon>Pseudomonadota</taxon>
        <taxon>Gammaproteobacteria</taxon>
        <taxon>Enterobacterales</taxon>
        <taxon>Pectobacteriaceae</taxon>
        <taxon>Musicola</taxon>
    </lineage>
</organism>
<evidence type="ECO:0000313" key="4">
    <source>
        <dbReference type="Proteomes" id="UP000002734"/>
    </source>
</evidence>
<protein>
    <submittedName>
        <fullName evidence="3">Periplasmic binding protein</fullName>
    </submittedName>
</protein>
<evidence type="ECO:0000313" key="3">
    <source>
        <dbReference type="EMBL" id="ACS86905.1"/>
    </source>
</evidence>
<dbReference type="SUPFAM" id="SSF53807">
    <property type="entry name" value="Helical backbone' metal receptor"/>
    <property type="match status" value="1"/>
</dbReference>
<dbReference type="Pfam" id="PF01497">
    <property type="entry name" value="Peripla_BP_2"/>
    <property type="match status" value="1"/>
</dbReference>
<sequence length="371" mass="40796">MVSFLYRCLLLCSLVSGVAAAPVTVVDIAGRSVSVDAPVSRVMLADSRMLLALNIIHPATPLKGIIAWDDSLTTRAPDMAAHFARRYPALNQIPVFANPYRTDFSVERALTQHPDLIVFDIGIQPKLQGNGTLALLEKSRIPVIFIDFRQQPMTNTLSSIRLLGQVFGEQPNAERFIARYQQLFERIQRRVAPIPAERRPTVLFENHAGMTGDQCCAIFGSNSFGQFIEVAGGKNLGAGLVPPQGADVNPEQVITSNPDIYLLSGADWSQRGGVSQAVPLGYGTTREASLPRLQKLMTRNSLSVLKAVKEKRVMAMYHQFYDSPFNVIALEAMAKLFHPDAFAEVNPQADLEALFQAFTGVEYSGLFFLTL</sequence>
<dbReference type="Proteomes" id="UP000002734">
    <property type="component" value="Chromosome"/>
</dbReference>
<proteinExistence type="predicted"/>
<dbReference type="PANTHER" id="PTHR30535:SF34">
    <property type="entry name" value="MOLYBDATE-BINDING PROTEIN MOLA"/>
    <property type="match status" value="1"/>
</dbReference>
<evidence type="ECO:0000259" key="2">
    <source>
        <dbReference type="PROSITE" id="PS50983"/>
    </source>
</evidence>
<feature type="chain" id="PRO_5002963267" evidence="1">
    <location>
        <begin position="21"/>
        <end position="371"/>
    </location>
</feature>
<feature type="domain" description="Fe/B12 periplasmic-binding" evidence="2">
    <location>
        <begin position="41"/>
        <end position="345"/>
    </location>
</feature>
<dbReference type="InterPro" id="IPR050902">
    <property type="entry name" value="ABC_Transporter_SBP"/>
</dbReference>
<dbReference type="RefSeq" id="WP_015854805.1">
    <property type="nucleotide sequence ID" value="NC_012880.1"/>
</dbReference>
<name>C6CCR2_MUSP7</name>
<keyword evidence="1" id="KW-0732">Signal</keyword>
<dbReference type="KEGG" id="dda:Dd703_3141"/>
<dbReference type="STRING" id="579405.Dd703_3141"/>
<dbReference type="PROSITE" id="PS50983">
    <property type="entry name" value="FE_B12_PBP"/>
    <property type="match status" value="1"/>
</dbReference>
<dbReference type="EMBL" id="CP001654">
    <property type="protein sequence ID" value="ACS86905.1"/>
    <property type="molecule type" value="Genomic_DNA"/>
</dbReference>
<dbReference type="HOGENOM" id="CLU_038034_5_0_6"/>
<feature type="signal peptide" evidence="1">
    <location>
        <begin position="1"/>
        <end position="20"/>
    </location>
</feature>
<dbReference type="InterPro" id="IPR002491">
    <property type="entry name" value="ABC_transptr_periplasmic_BD"/>
</dbReference>
<dbReference type="Gene3D" id="3.40.50.1980">
    <property type="entry name" value="Nitrogenase molybdenum iron protein domain"/>
    <property type="match status" value="2"/>
</dbReference>
<evidence type="ECO:0000256" key="1">
    <source>
        <dbReference type="SAM" id="SignalP"/>
    </source>
</evidence>
<accession>C6CCR2</accession>
<keyword evidence="4" id="KW-1185">Reference proteome</keyword>